<dbReference type="GO" id="GO:0005829">
    <property type="term" value="C:cytosol"/>
    <property type="evidence" value="ECO:0007669"/>
    <property type="project" value="TreeGrafter"/>
</dbReference>
<organism evidence="2">
    <name type="scientific">bioreactor metagenome</name>
    <dbReference type="NCBI Taxonomy" id="1076179"/>
    <lineage>
        <taxon>unclassified sequences</taxon>
        <taxon>metagenomes</taxon>
        <taxon>ecological metagenomes</taxon>
    </lineage>
</organism>
<name>A0A644Z7N7_9ZZZZ</name>
<accession>A0A644Z7N7</accession>
<protein>
    <submittedName>
        <fullName evidence="2">Replicative DNA helicase</fullName>
        <ecNumber evidence="2">3.6.4.12</ecNumber>
    </submittedName>
</protein>
<dbReference type="CDD" id="cd00984">
    <property type="entry name" value="DnaB_C"/>
    <property type="match status" value="1"/>
</dbReference>
<dbReference type="PROSITE" id="PS51199">
    <property type="entry name" value="SF4_HELICASE"/>
    <property type="match status" value="1"/>
</dbReference>
<dbReference type="InterPro" id="IPR007694">
    <property type="entry name" value="DNA_helicase_DnaB-like_C"/>
</dbReference>
<dbReference type="Pfam" id="PF03796">
    <property type="entry name" value="DnaB_C"/>
    <property type="match status" value="1"/>
</dbReference>
<feature type="domain" description="SF4 helicase" evidence="1">
    <location>
        <begin position="8"/>
        <end position="260"/>
    </location>
</feature>
<dbReference type="GO" id="GO:0016787">
    <property type="term" value="F:hydrolase activity"/>
    <property type="evidence" value="ECO:0007669"/>
    <property type="project" value="UniProtKB-KW"/>
</dbReference>
<dbReference type="GO" id="GO:0003678">
    <property type="term" value="F:DNA helicase activity"/>
    <property type="evidence" value="ECO:0007669"/>
    <property type="project" value="UniProtKB-EC"/>
</dbReference>
<dbReference type="EC" id="3.6.4.12" evidence="2"/>
<comment type="caution">
    <text evidence="2">The sequence shown here is derived from an EMBL/GenBank/DDBJ whole genome shotgun (WGS) entry which is preliminary data.</text>
</comment>
<dbReference type="EMBL" id="VSSQ01007064">
    <property type="protein sequence ID" value="MPM34733.1"/>
    <property type="molecule type" value="Genomic_DNA"/>
</dbReference>
<dbReference type="InterPro" id="IPR027417">
    <property type="entry name" value="P-loop_NTPase"/>
</dbReference>
<dbReference type="SUPFAM" id="SSF52540">
    <property type="entry name" value="P-loop containing nucleoside triphosphate hydrolases"/>
    <property type="match status" value="1"/>
</dbReference>
<dbReference type="GO" id="GO:0006260">
    <property type="term" value="P:DNA replication"/>
    <property type="evidence" value="ECO:0007669"/>
    <property type="project" value="InterPro"/>
</dbReference>
<keyword evidence="2" id="KW-0378">Hydrolase</keyword>
<dbReference type="PANTHER" id="PTHR30153">
    <property type="entry name" value="REPLICATIVE DNA HELICASE DNAB"/>
    <property type="match status" value="1"/>
</dbReference>
<dbReference type="AlphaFoldDB" id="A0A644Z7N7"/>
<reference evidence="2" key="1">
    <citation type="submission" date="2019-08" db="EMBL/GenBank/DDBJ databases">
        <authorList>
            <person name="Kucharzyk K."/>
            <person name="Murdoch R.W."/>
            <person name="Higgins S."/>
            <person name="Loffler F."/>
        </authorList>
    </citation>
    <scope>NUCLEOTIDE SEQUENCE</scope>
</reference>
<proteinExistence type="predicted"/>
<evidence type="ECO:0000259" key="1">
    <source>
        <dbReference type="PROSITE" id="PS51199"/>
    </source>
</evidence>
<keyword evidence="2" id="KW-0067">ATP-binding</keyword>
<dbReference type="GO" id="GO:0005524">
    <property type="term" value="F:ATP binding"/>
    <property type="evidence" value="ECO:0007669"/>
    <property type="project" value="InterPro"/>
</dbReference>
<keyword evidence="2" id="KW-0347">Helicase</keyword>
<dbReference type="Gene3D" id="3.40.50.300">
    <property type="entry name" value="P-loop containing nucleotide triphosphate hydrolases"/>
    <property type="match status" value="1"/>
</dbReference>
<sequence length="270" mass="30244">MPTVINRLGDTTRGISTGFHMLDYICGGFGKGHLIIIAARPAIGKTSFACNIAANMARVGLVVPFFSIEMSKEEITERVMLSEAQVDKYAAMQSTKAMQSVMDVGDKIKDWKLFVDDRGSLSVGQVVSTAYKIKQLERKLDCVFIDYLQLMQMDKNENRNQAVGAMTRQLKQMAKEIKCPVVVLSQLNRAADGRRPAVSDLRDSGEIEQNADMVILLHRENPEDTQTLAIVGKNRHGKTGDIDFVWHPEYTRFMEPVMKNVNVPKGTFDR</sequence>
<evidence type="ECO:0000313" key="2">
    <source>
        <dbReference type="EMBL" id="MPM34733.1"/>
    </source>
</evidence>
<dbReference type="PANTHER" id="PTHR30153:SF2">
    <property type="entry name" value="REPLICATIVE DNA HELICASE"/>
    <property type="match status" value="1"/>
</dbReference>
<keyword evidence="2" id="KW-0547">Nucleotide-binding</keyword>
<gene>
    <name evidence="2" type="primary">dnaC_28</name>
    <name evidence="2" type="ORF">SDC9_81320</name>
</gene>